<comment type="caution">
    <text evidence="2">The sequence shown here is derived from an EMBL/GenBank/DDBJ whole genome shotgun (WGS) entry which is preliminary data.</text>
</comment>
<name>A0AAV9XXS1_9CRYT</name>
<proteinExistence type="predicted"/>
<dbReference type="Pfam" id="PF24681">
    <property type="entry name" value="Kelch_KLHDC2_KLHL20_DRC7"/>
    <property type="match status" value="1"/>
</dbReference>
<reference evidence="2 3" key="1">
    <citation type="submission" date="2023-10" db="EMBL/GenBank/DDBJ databases">
        <title>Comparative genomics analysis reveals potential genetic determinants of host preference in Cryptosporidium xiaoi.</title>
        <authorList>
            <person name="Xiao L."/>
            <person name="Li J."/>
        </authorList>
    </citation>
    <scope>NUCLEOTIDE SEQUENCE [LARGE SCALE GENOMIC DNA]</scope>
    <source>
        <strain evidence="2 3">52996</strain>
    </source>
</reference>
<dbReference type="InterPro" id="IPR052588">
    <property type="entry name" value="Kelch_domain_protein"/>
</dbReference>
<accession>A0AAV9XXS1</accession>
<evidence type="ECO:0000259" key="1">
    <source>
        <dbReference type="Pfam" id="PF13422"/>
    </source>
</evidence>
<dbReference type="AlphaFoldDB" id="A0AAV9XXS1"/>
<dbReference type="Gene3D" id="2.120.10.80">
    <property type="entry name" value="Kelch-type beta propeller"/>
    <property type="match status" value="2"/>
</dbReference>
<dbReference type="PANTHER" id="PTHR46063">
    <property type="entry name" value="KELCH DOMAIN-CONTAINING PROTEIN"/>
    <property type="match status" value="1"/>
</dbReference>
<sequence>MTKKSKKSEKKLKKIDEKKNKQLLKSRNKHLKKLKKDGVEDIIKTIEKFSLNTQLENEGDPIQCIVIYSERPTPRVSSSYNIHPISGELIIFGGEFYDGHEVSCFHDLYKWNIEKDEWKKVVVENEISKGTYSGGPKPRCSHQSVIFGDHLFIHGGEFSTEQQFYHFKDMWKLNLRNYLWEEVKFTGISPSPRSGHRMVVWRHFFVVFGGFHDTVRETQYFNDIYIFNTKNLHWDKIDSSKYETLPSPRSGVQMVLCPNTDKIFICGGYSKTKDNSKNSIGKIHTDCWFLDMKPYLNDHKNPVWERINRKGNSPSPRSGFSMTSFKNQCILFGGVFDREDNIGLNLNSTFYNDLFKFDFNSKRWYNVNISDRKSENKIISSEFKLRNKHMTTENKLDYEGCYDQLECIEGEHRVIEESLNSEKATSNLVDTITTNSKNVIGSQSSDSKITQKHEVYDISGFCCDYTKYIDGSYSFPIPRINCGMFTKGNCVYIFGGLFESGKKILTLDDCWCFNILKKDNWQCILPPSINPSDFYYTESESDSNLSSDQETIFSLNEESEYSDESFYESEDSVYKDKEYQNRSREDMEELIRKYELNDSNKTPLVNESLGNFFIRTKDFWIKLFKSKLTVETFTEKEISRNAFIMANERLKTIKPFLELLRKEELKQHLNE</sequence>
<dbReference type="Proteomes" id="UP001311799">
    <property type="component" value="Unassembled WGS sequence"/>
</dbReference>
<dbReference type="SUPFAM" id="SSF117281">
    <property type="entry name" value="Kelch motif"/>
    <property type="match status" value="2"/>
</dbReference>
<protein>
    <recommendedName>
        <fullName evidence="1">DUF4110 domain-containing protein</fullName>
    </recommendedName>
</protein>
<evidence type="ECO:0000313" key="3">
    <source>
        <dbReference type="Proteomes" id="UP001311799"/>
    </source>
</evidence>
<dbReference type="EMBL" id="JAWDEY010000012">
    <property type="protein sequence ID" value="KAK6589523.1"/>
    <property type="molecule type" value="Genomic_DNA"/>
</dbReference>
<dbReference type="InterPro" id="IPR015915">
    <property type="entry name" value="Kelch-typ_b-propeller"/>
</dbReference>
<dbReference type="InterPro" id="IPR025183">
    <property type="entry name" value="DUF4110"/>
</dbReference>
<dbReference type="PANTHER" id="PTHR46063:SF1">
    <property type="entry name" value="KELCH DOMAIN-CONTAINING PROTEIN 4"/>
    <property type="match status" value="1"/>
</dbReference>
<evidence type="ECO:0000313" key="2">
    <source>
        <dbReference type="EMBL" id="KAK6589523.1"/>
    </source>
</evidence>
<feature type="domain" description="DUF4110" evidence="1">
    <location>
        <begin position="595"/>
        <end position="669"/>
    </location>
</feature>
<organism evidence="2 3">
    <name type="scientific">Cryptosporidium xiaoi</name>
    <dbReference type="NCBI Taxonomy" id="659607"/>
    <lineage>
        <taxon>Eukaryota</taxon>
        <taxon>Sar</taxon>
        <taxon>Alveolata</taxon>
        <taxon>Apicomplexa</taxon>
        <taxon>Conoidasida</taxon>
        <taxon>Coccidia</taxon>
        <taxon>Eucoccidiorida</taxon>
        <taxon>Eimeriorina</taxon>
        <taxon>Cryptosporidiidae</taxon>
        <taxon>Cryptosporidium</taxon>
    </lineage>
</organism>
<gene>
    <name evidence="2" type="ORF">RS030_203046</name>
</gene>
<dbReference type="Pfam" id="PF13422">
    <property type="entry name" value="DUF4110"/>
    <property type="match status" value="1"/>
</dbReference>
<keyword evidence="3" id="KW-1185">Reference proteome</keyword>